<dbReference type="InterPro" id="IPR045338">
    <property type="entry name" value="DUF6535"/>
</dbReference>
<evidence type="ECO:0000313" key="4">
    <source>
        <dbReference type="EMBL" id="SJL12508.1"/>
    </source>
</evidence>
<gene>
    <name evidence="4" type="ORF">ARMOST_15935</name>
</gene>
<feature type="domain" description="DUF6535" evidence="3">
    <location>
        <begin position="83"/>
        <end position="260"/>
    </location>
</feature>
<evidence type="ECO:0000259" key="3">
    <source>
        <dbReference type="Pfam" id="PF20153"/>
    </source>
</evidence>
<feature type="transmembrane region" description="Helical" evidence="2">
    <location>
        <begin position="232"/>
        <end position="259"/>
    </location>
</feature>
<feature type="region of interest" description="Disordered" evidence="1">
    <location>
        <begin position="1"/>
        <end position="44"/>
    </location>
</feature>
<evidence type="ECO:0000256" key="1">
    <source>
        <dbReference type="SAM" id="MobiDB-lite"/>
    </source>
</evidence>
<dbReference type="STRING" id="47428.A0A284RUS6"/>
<proteinExistence type="predicted"/>
<sequence>MADTHENGAEAPTNQPSATGDNVRSTAIPEDPGAQRNPPSGTFFGLNRNQMHSWGVGAAPRDYKARYPLDPHGQEMSDKARIWSIYLDEAADFDANMLAEWRDTIDVLLVFAGLFSAVLTTFVVQTSQNMQPDYNQASAFIFFQILNATMSNGSQFSIPSSPTAFNFSPSRSDEWLNSLWFVSLTLSLITALVAVLVKQWLHQYVAIVSDSSPRDRARIRHMRYAALQAWQVPMIIGMLPVLLHVSLALFFAGLAIFLFSLGMKVAWLVSIIGTATYMAYISALILPLVYPYCPFKVPLTLYVHSLYQFASDSLIPRIALIRHYPYTHVFGRGNHRLRMYQRARESIFRHQKRSLKETEHDHVQKCAKKVDAQSLQWLHSSTSNASVHQSVLQAFSGMTSTTLKCLSGEYRSAFVGSLYQQIEQMESLVLSPGAERELELYHRAFVLLRPYQHVFKLSFLSDRDHMALMADRCSNEQLKMVLWSFTSSEKATSVLLGILQGPQRSSLTLHSAVWKALVNAAIPFPHRLGSVVPKLELELMKIIATRPRPTGESGDVTTIDKPTDEMREYIFTKLLAYWATPPYLGSLYSDSDQRIILVLYQIEYRLRDPVFASDRKQLIENFLTIIERIDNLLYCLGISAIGTVLHILYSLLSSDAFAVVSPDLETLALKIFIILDRYQPWIEDSIPPNMRFYSVAYQCYFHSLVGSGERSENDVMPCALGRLILSSLNLPPASSMDDSESHETPLDPLQYPFFSINGLFQVMLLLIREHNESVLYEWVRYPAMQNVWPECLSRLVRWASGEQFRQWDLLRRVLAVVVIGELQNMVGHRDDGESLPQYDYDVYKDVDQLPWLYEVAGSSGDGNLEYSQIAAHPKFQEFLHCKRPTQEITGDAGSPAVSRESS</sequence>
<accession>A0A284RUS6</accession>
<feature type="transmembrane region" description="Helical" evidence="2">
    <location>
        <begin position="107"/>
        <end position="125"/>
    </location>
</feature>
<dbReference type="OrthoDB" id="3038707at2759"/>
<reference evidence="5" key="1">
    <citation type="journal article" date="2017" name="Nat. Ecol. Evol.">
        <title>Genome expansion and lineage-specific genetic innovations in the forest pathogenic fungi Armillaria.</title>
        <authorList>
            <person name="Sipos G."/>
            <person name="Prasanna A.N."/>
            <person name="Walter M.C."/>
            <person name="O'Connor E."/>
            <person name="Balint B."/>
            <person name="Krizsan K."/>
            <person name="Kiss B."/>
            <person name="Hess J."/>
            <person name="Varga T."/>
            <person name="Slot J."/>
            <person name="Riley R."/>
            <person name="Boka B."/>
            <person name="Rigling D."/>
            <person name="Barry K."/>
            <person name="Lee J."/>
            <person name="Mihaltcheva S."/>
            <person name="LaButti K."/>
            <person name="Lipzen A."/>
            <person name="Waldron R."/>
            <person name="Moloney N.M."/>
            <person name="Sperisen C."/>
            <person name="Kredics L."/>
            <person name="Vagvoelgyi C."/>
            <person name="Patrignani A."/>
            <person name="Fitzpatrick D."/>
            <person name="Nagy I."/>
            <person name="Doyle S."/>
            <person name="Anderson J.B."/>
            <person name="Grigoriev I.V."/>
            <person name="Gueldener U."/>
            <person name="Muensterkoetter M."/>
            <person name="Nagy L.G."/>
        </authorList>
    </citation>
    <scope>NUCLEOTIDE SEQUENCE [LARGE SCALE GENOMIC DNA]</scope>
    <source>
        <strain evidence="5">C18/9</strain>
    </source>
</reference>
<feature type="transmembrane region" description="Helical" evidence="2">
    <location>
        <begin position="178"/>
        <end position="197"/>
    </location>
</feature>
<feature type="transmembrane region" description="Helical" evidence="2">
    <location>
        <begin position="265"/>
        <end position="290"/>
    </location>
</feature>
<keyword evidence="2" id="KW-0812">Transmembrane</keyword>
<dbReference type="Pfam" id="PF20153">
    <property type="entry name" value="DUF6535"/>
    <property type="match status" value="1"/>
</dbReference>
<organism evidence="4 5">
    <name type="scientific">Armillaria ostoyae</name>
    <name type="common">Armillaria root rot fungus</name>
    <dbReference type="NCBI Taxonomy" id="47428"/>
    <lineage>
        <taxon>Eukaryota</taxon>
        <taxon>Fungi</taxon>
        <taxon>Dikarya</taxon>
        <taxon>Basidiomycota</taxon>
        <taxon>Agaricomycotina</taxon>
        <taxon>Agaricomycetes</taxon>
        <taxon>Agaricomycetidae</taxon>
        <taxon>Agaricales</taxon>
        <taxon>Marasmiineae</taxon>
        <taxon>Physalacriaceae</taxon>
        <taxon>Armillaria</taxon>
    </lineage>
</organism>
<protein>
    <recommendedName>
        <fullName evidence="3">DUF6535 domain-containing protein</fullName>
    </recommendedName>
</protein>
<name>A0A284RUS6_ARMOS</name>
<keyword evidence="5" id="KW-1185">Reference proteome</keyword>
<keyword evidence="2" id="KW-0472">Membrane</keyword>
<keyword evidence="2" id="KW-1133">Transmembrane helix</keyword>
<dbReference type="Proteomes" id="UP000219338">
    <property type="component" value="Unassembled WGS sequence"/>
</dbReference>
<dbReference type="AlphaFoldDB" id="A0A284RUS6"/>
<evidence type="ECO:0000313" key="5">
    <source>
        <dbReference type="Proteomes" id="UP000219338"/>
    </source>
</evidence>
<dbReference type="EMBL" id="FUEG01000017">
    <property type="protein sequence ID" value="SJL12508.1"/>
    <property type="molecule type" value="Genomic_DNA"/>
</dbReference>
<feature type="compositionally biased region" description="Polar residues" evidence="1">
    <location>
        <begin position="12"/>
        <end position="25"/>
    </location>
</feature>
<evidence type="ECO:0000256" key="2">
    <source>
        <dbReference type="SAM" id="Phobius"/>
    </source>
</evidence>